<evidence type="ECO:0000313" key="2">
    <source>
        <dbReference type="Proteomes" id="UP001055811"/>
    </source>
</evidence>
<sequence>MSLEKTTSVSDAGDGNLHVVFLPFFASSHTIPLVHVARLFAARGVRSTIITTVHNALLFKSSVDRDILSGFPIAVKIINFPASEVGLPIGIENVNAATNLEMAAAVFRGMMLLQTGFEQLICDLAADCIFSDMFFPWTADLAAELKIPRLLFYPSCFLYHSVSHSLKVHAPHEKVKSESESFVVPNLPDKITMKRSQVSDHFKFKSPMSGLMETIRESEKRSYGLVHNTFYEIEPAYADHIKKIKGTKIWHIGPLFQFFNREGKSGGASEKHSGLSWLDNQKPKSVIYVCFGSMVKFPEAQITEIALALEESKQPFIWVVRKVGDEAIGGLPEGFEERIGRENKGLIMTGWAPQVEILQHPAVGGFLSHCGWNSVLEAVVNGVTLMTWPLYAEHFYNEKLVELLGVGVGVGAEVWNQTSDITSPIIGKQNIMEAIEILTGGSAIAESIRRSSKEVAMQAKHVVEEGGSSVNDLMSLIEELKAIKLAPKP</sequence>
<reference evidence="2" key="1">
    <citation type="journal article" date="2022" name="Mol. Ecol. Resour.">
        <title>The genomes of chicory, endive, great burdock and yacon provide insights into Asteraceae palaeo-polyploidization history and plant inulin production.</title>
        <authorList>
            <person name="Fan W."/>
            <person name="Wang S."/>
            <person name="Wang H."/>
            <person name="Wang A."/>
            <person name="Jiang F."/>
            <person name="Liu H."/>
            <person name="Zhao H."/>
            <person name="Xu D."/>
            <person name="Zhang Y."/>
        </authorList>
    </citation>
    <scope>NUCLEOTIDE SEQUENCE [LARGE SCALE GENOMIC DNA]</scope>
    <source>
        <strain evidence="2">cv. Punajuju</strain>
    </source>
</reference>
<accession>A0ACB9CV77</accession>
<proteinExistence type="predicted"/>
<reference evidence="1 2" key="2">
    <citation type="journal article" date="2022" name="Mol. Ecol. Resour.">
        <title>The genomes of chicory, endive, great burdock and yacon provide insights into Asteraceae paleo-polyploidization history and plant inulin production.</title>
        <authorList>
            <person name="Fan W."/>
            <person name="Wang S."/>
            <person name="Wang H."/>
            <person name="Wang A."/>
            <person name="Jiang F."/>
            <person name="Liu H."/>
            <person name="Zhao H."/>
            <person name="Xu D."/>
            <person name="Zhang Y."/>
        </authorList>
    </citation>
    <scope>NUCLEOTIDE SEQUENCE [LARGE SCALE GENOMIC DNA]</scope>
    <source>
        <strain evidence="2">cv. Punajuju</strain>
        <tissue evidence="1">Leaves</tissue>
    </source>
</reference>
<comment type="caution">
    <text evidence="1">The sequence shown here is derived from an EMBL/GenBank/DDBJ whole genome shotgun (WGS) entry which is preliminary data.</text>
</comment>
<evidence type="ECO:0000313" key="1">
    <source>
        <dbReference type="EMBL" id="KAI3738197.1"/>
    </source>
</evidence>
<keyword evidence="2" id="KW-1185">Reference proteome</keyword>
<gene>
    <name evidence="1" type="ORF">L2E82_28219</name>
</gene>
<name>A0ACB9CV77_CICIN</name>
<organism evidence="1 2">
    <name type="scientific">Cichorium intybus</name>
    <name type="common">Chicory</name>
    <dbReference type="NCBI Taxonomy" id="13427"/>
    <lineage>
        <taxon>Eukaryota</taxon>
        <taxon>Viridiplantae</taxon>
        <taxon>Streptophyta</taxon>
        <taxon>Embryophyta</taxon>
        <taxon>Tracheophyta</taxon>
        <taxon>Spermatophyta</taxon>
        <taxon>Magnoliopsida</taxon>
        <taxon>eudicotyledons</taxon>
        <taxon>Gunneridae</taxon>
        <taxon>Pentapetalae</taxon>
        <taxon>asterids</taxon>
        <taxon>campanulids</taxon>
        <taxon>Asterales</taxon>
        <taxon>Asteraceae</taxon>
        <taxon>Cichorioideae</taxon>
        <taxon>Cichorieae</taxon>
        <taxon>Cichoriinae</taxon>
        <taxon>Cichorium</taxon>
    </lineage>
</organism>
<protein>
    <submittedName>
        <fullName evidence="1">Uncharacterized protein</fullName>
    </submittedName>
</protein>
<dbReference type="EMBL" id="CM042013">
    <property type="protein sequence ID" value="KAI3738197.1"/>
    <property type="molecule type" value="Genomic_DNA"/>
</dbReference>
<dbReference type="Proteomes" id="UP001055811">
    <property type="component" value="Linkage Group LG05"/>
</dbReference>